<protein>
    <submittedName>
        <fullName evidence="1">Chitin deacetylase-like 9 isoform a</fullName>
    </submittedName>
</protein>
<comment type="caution">
    <text evidence="1">The sequence shown here is derived from an EMBL/GenBank/DDBJ whole genome shotgun (WGS) entry which is preliminary data.</text>
</comment>
<keyword evidence="2" id="KW-1185">Reference proteome</keyword>
<organism evidence="1 2">
    <name type="scientific">Holotrichia oblita</name>
    <name type="common">Chafer beetle</name>
    <dbReference type="NCBI Taxonomy" id="644536"/>
    <lineage>
        <taxon>Eukaryota</taxon>
        <taxon>Metazoa</taxon>
        <taxon>Ecdysozoa</taxon>
        <taxon>Arthropoda</taxon>
        <taxon>Hexapoda</taxon>
        <taxon>Insecta</taxon>
        <taxon>Pterygota</taxon>
        <taxon>Neoptera</taxon>
        <taxon>Endopterygota</taxon>
        <taxon>Coleoptera</taxon>
        <taxon>Polyphaga</taxon>
        <taxon>Scarabaeiformia</taxon>
        <taxon>Scarabaeidae</taxon>
        <taxon>Melolonthinae</taxon>
        <taxon>Holotrichia</taxon>
    </lineage>
</organism>
<sequence>MFFYRRDPLTEYWLEADVDTLVAEFDGQRQIITRFANIPSEDITGTCIPNMALTGDTLFDALNLLGMQYDATLNVMNGYNYFPFTLDYENQVNSASGVCPENAHPGIWVTPIINLIGDGVVCNNVQACRVEGTAVEIADWLMGQFNVLYQTNRAPMNLILSLAWFMGTPNSFAGMKLRLHRLDTMDDVFIVSNSKAVQRMINPQAIRDFSSDTGHQFASCTARHCTLDKDDEIRYMVSCVVCPTFAIRNRTVRTADVCNTSVCPGNSCQCSYTYSPIDVEETPQLITLVYVDAITDAIYSSYLQPLIEGRTNPDGVQIGVTFYVPHEYTDYERVNQLYNLGVEIAVHTVTRNSLVSYWKEAAVDTLVEEFYGQRQIISRFANIPIEDIIGAKVPHLEMLGNDLFEAYAESGIEYDNTWTARSTNRYFPYTLDYRSLQPCELGTCPDESFPGMWVLPLVDLVSQNNLECSSLQACSVSGTANEINDWLEKQFNRVYSDNKAPITLVLSSGWFATSTANLEGLQLFLDDLQSYDDVFLVSHKQVMDWMLNPVETSSFATDVYYKDERCTARTCQLLKDEEIRYMKSCVACPTRYPWLGNPLGS</sequence>
<proteinExistence type="predicted"/>
<dbReference type="Proteomes" id="UP001056778">
    <property type="component" value="Chromosome 3"/>
</dbReference>
<dbReference type="EMBL" id="CM043017">
    <property type="protein sequence ID" value="KAI4466000.1"/>
    <property type="molecule type" value="Genomic_DNA"/>
</dbReference>
<gene>
    <name evidence="1" type="ORF">MML48_3g00015417</name>
</gene>
<name>A0ACB9TH43_HOLOL</name>
<evidence type="ECO:0000313" key="1">
    <source>
        <dbReference type="EMBL" id="KAI4466000.1"/>
    </source>
</evidence>
<reference evidence="1" key="1">
    <citation type="submission" date="2022-04" db="EMBL/GenBank/DDBJ databases">
        <title>Chromosome-scale genome assembly of Holotrichia oblita Faldermann.</title>
        <authorList>
            <person name="Rongchong L."/>
        </authorList>
    </citation>
    <scope>NUCLEOTIDE SEQUENCE</scope>
    <source>
        <strain evidence="1">81SQS9</strain>
    </source>
</reference>
<accession>A0ACB9TH43</accession>
<evidence type="ECO:0000313" key="2">
    <source>
        <dbReference type="Proteomes" id="UP001056778"/>
    </source>
</evidence>